<dbReference type="PANTHER" id="PTHR34948:SF2">
    <property type="entry name" value="TRIPHOSPHATE TUNNEL METALLOENZYME 3"/>
    <property type="match status" value="1"/>
</dbReference>
<dbReference type="Pfam" id="PF01928">
    <property type="entry name" value="CYTH"/>
    <property type="match status" value="1"/>
</dbReference>
<gene>
    <name evidence="2" type="ORF">F3Y22_tig00110415pilonHSYRG00122</name>
</gene>
<feature type="domain" description="CYTH" evidence="1">
    <location>
        <begin position="1"/>
        <end position="199"/>
    </location>
</feature>
<dbReference type="PANTHER" id="PTHR34948">
    <property type="entry name" value="OS08G0299200 PROTEIN"/>
    <property type="match status" value="1"/>
</dbReference>
<proteinExistence type="predicted"/>
<dbReference type="CDD" id="cd07374">
    <property type="entry name" value="CYTH-like_Pase"/>
    <property type="match status" value="1"/>
</dbReference>
<dbReference type="InterPro" id="IPR023577">
    <property type="entry name" value="CYTH_domain"/>
</dbReference>
<dbReference type="OrthoDB" id="2160189at2759"/>
<dbReference type="SUPFAM" id="SSF55154">
    <property type="entry name" value="CYTH-like phosphatases"/>
    <property type="match status" value="1"/>
</dbReference>
<comment type="caution">
    <text evidence="2">The sequence shown here is derived from an EMBL/GenBank/DDBJ whole genome shotgun (WGS) entry which is preliminary data.</text>
</comment>
<organism evidence="2 3">
    <name type="scientific">Hibiscus syriacus</name>
    <name type="common">Rose of Sharon</name>
    <dbReference type="NCBI Taxonomy" id="106335"/>
    <lineage>
        <taxon>Eukaryota</taxon>
        <taxon>Viridiplantae</taxon>
        <taxon>Streptophyta</taxon>
        <taxon>Embryophyta</taxon>
        <taxon>Tracheophyta</taxon>
        <taxon>Spermatophyta</taxon>
        <taxon>Magnoliopsida</taxon>
        <taxon>eudicotyledons</taxon>
        <taxon>Gunneridae</taxon>
        <taxon>Pentapetalae</taxon>
        <taxon>rosids</taxon>
        <taxon>malvids</taxon>
        <taxon>Malvales</taxon>
        <taxon>Malvaceae</taxon>
        <taxon>Malvoideae</taxon>
        <taxon>Hibiscus</taxon>
    </lineage>
</organism>
<protein>
    <submittedName>
        <fullName evidence="2">Triphosphate tunel metalloenzyme 3</fullName>
    </submittedName>
</protein>
<keyword evidence="3" id="KW-1185">Reference proteome</keyword>
<dbReference type="InterPro" id="IPR033469">
    <property type="entry name" value="CYTH-like_dom_sf"/>
</dbReference>
<dbReference type="PROSITE" id="PS51707">
    <property type="entry name" value="CYTH"/>
    <property type="match status" value="1"/>
</dbReference>
<sequence>MDVEVKFRLQDAAVHRRLTTILSPFRAGTLHQQNFFFDTPTNTLSSRLSLLRISFHEEEARCIISLKSKPTLVDGVCRVEKDKEEFDPCIGRACVEDPARLARIESSIMKRIRDEFGVGEGVSFVCLGGFENKKTDFHWKNLRVEVDETRYEFGTYYEIECESEDPDGVKKLLEDFLKENGIPYSYSKMTKFDIYKSGELPK</sequence>
<dbReference type="Proteomes" id="UP000436088">
    <property type="component" value="Unassembled WGS sequence"/>
</dbReference>
<dbReference type="EMBL" id="VEPZ02000978">
    <property type="protein sequence ID" value="KAE8705891.1"/>
    <property type="molecule type" value="Genomic_DNA"/>
</dbReference>
<dbReference type="Gene3D" id="2.40.320.10">
    <property type="entry name" value="Hypothetical Protein Pfu-838710-001"/>
    <property type="match status" value="1"/>
</dbReference>
<reference evidence="2" key="1">
    <citation type="submission" date="2019-09" db="EMBL/GenBank/DDBJ databases">
        <title>Draft genome information of white flower Hibiscus syriacus.</title>
        <authorList>
            <person name="Kim Y.-M."/>
        </authorList>
    </citation>
    <scope>NUCLEOTIDE SEQUENCE [LARGE SCALE GENOMIC DNA]</scope>
    <source>
        <strain evidence="2">YM2019G1</strain>
    </source>
</reference>
<name>A0A6A3AMR3_HIBSY</name>
<evidence type="ECO:0000313" key="3">
    <source>
        <dbReference type="Proteomes" id="UP000436088"/>
    </source>
</evidence>
<evidence type="ECO:0000259" key="1">
    <source>
        <dbReference type="PROSITE" id="PS51707"/>
    </source>
</evidence>
<accession>A0A6A3AMR3</accession>
<dbReference type="GO" id="GO:0016462">
    <property type="term" value="F:pyrophosphatase activity"/>
    <property type="evidence" value="ECO:0007669"/>
    <property type="project" value="UniProtKB-ARBA"/>
</dbReference>
<dbReference type="AlphaFoldDB" id="A0A6A3AMR3"/>
<evidence type="ECO:0000313" key="2">
    <source>
        <dbReference type="EMBL" id="KAE8705891.1"/>
    </source>
</evidence>